<evidence type="ECO:0000259" key="2">
    <source>
        <dbReference type="Pfam" id="PF00931"/>
    </source>
</evidence>
<dbReference type="InterPro" id="IPR007751">
    <property type="entry name" value="DUF676_lipase-like"/>
</dbReference>
<feature type="domain" description="DUF676" evidence="3">
    <location>
        <begin position="42"/>
        <end position="188"/>
    </location>
</feature>
<protein>
    <submittedName>
        <fullName evidence="4">Uncharacterized protein</fullName>
    </submittedName>
</protein>
<dbReference type="SUPFAM" id="SSF48452">
    <property type="entry name" value="TPR-like"/>
    <property type="match status" value="1"/>
</dbReference>
<dbReference type="Pfam" id="PF00931">
    <property type="entry name" value="NB-ARC"/>
    <property type="match status" value="1"/>
</dbReference>
<reference evidence="4 5" key="1">
    <citation type="journal article" date="2018" name="IMA Fungus">
        <title>IMA Genome-F 9: Draft genome sequence of Annulohypoxylon stygium, Aspergillus mulundensis, Berkeleyomyces basicola (syn. Thielaviopsis basicola), Ceratocystis smalleyi, two Cercospora beticola strains, Coleophoma cylindrospora, Fusarium fracticaudum, Phialophora cf. hyalina, and Morchella septimelata.</title>
        <authorList>
            <person name="Wingfield B.D."/>
            <person name="Bills G.F."/>
            <person name="Dong Y."/>
            <person name="Huang W."/>
            <person name="Nel W.J."/>
            <person name="Swalarsk-Parry B.S."/>
            <person name="Vaghefi N."/>
            <person name="Wilken P.M."/>
            <person name="An Z."/>
            <person name="de Beer Z.W."/>
            <person name="De Vos L."/>
            <person name="Chen L."/>
            <person name="Duong T.A."/>
            <person name="Gao Y."/>
            <person name="Hammerbacher A."/>
            <person name="Kikkert J.R."/>
            <person name="Li Y."/>
            <person name="Li H."/>
            <person name="Li K."/>
            <person name="Li Q."/>
            <person name="Liu X."/>
            <person name="Ma X."/>
            <person name="Naidoo K."/>
            <person name="Pethybridge S.J."/>
            <person name="Sun J."/>
            <person name="Steenkamp E.T."/>
            <person name="van der Nest M.A."/>
            <person name="van Wyk S."/>
            <person name="Wingfield M.J."/>
            <person name="Xiong C."/>
            <person name="Yue Q."/>
            <person name="Zhang X."/>
        </authorList>
    </citation>
    <scope>NUCLEOTIDE SEQUENCE [LARGE SCALE GENOMIC DNA]</scope>
    <source>
        <strain evidence="4 5">BP5796</strain>
    </source>
</reference>
<dbReference type="Pfam" id="PF13424">
    <property type="entry name" value="TPR_12"/>
    <property type="match status" value="1"/>
</dbReference>
<dbReference type="Gene3D" id="3.40.50.1820">
    <property type="entry name" value="alpha/beta hydrolase"/>
    <property type="match status" value="1"/>
</dbReference>
<dbReference type="Pfam" id="PF05057">
    <property type="entry name" value="DUF676"/>
    <property type="match status" value="1"/>
</dbReference>
<evidence type="ECO:0000259" key="3">
    <source>
        <dbReference type="Pfam" id="PF05057"/>
    </source>
</evidence>
<dbReference type="InterPro" id="IPR011990">
    <property type="entry name" value="TPR-like_helical_dom_sf"/>
</dbReference>
<dbReference type="GO" id="GO:0043531">
    <property type="term" value="F:ADP binding"/>
    <property type="evidence" value="ECO:0007669"/>
    <property type="project" value="InterPro"/>
</dbReference>
<dbReference type="Gene3D" id="3.40.50.300">
    <property type="entry name" value="P-loop containing nucleotide triphosphate hydrolases"/>
    <property type="match status" value="1"/>
</dbReference>
<dbReference type="OrthoDB" id="5086500at2759"/>
<organism evidence="4 5">
    <name type="scientific">Coleophoma crateriformis</name>
    <dbReference type="NCBI Taxonomy" id="565419"/>
    <lineage>
        <taxon>Eukaryota</taxon>
        <taxon>Fungi</taxon>
        <taxon>Dikarya</taxon>
        <taxon>Ascomycota</taxon>
        <taxon>Pezizomycotina</taxon>
        <taxon>Leotiomycetes</taxon>
        <taxon>Helotiales</taxon>
        <taxon>Dermateaceae</taxon>
        <taxon>Coleophoma</taxon>
    </lineage>
</organism>
<dbReference type="InterPro" id="IPR002182">
    <property type="entry name" value="NB-ARC"/>
</dbReference>
<dbReference type="SMART" id="SM00028">
    <property type="entry name" value="TPR"/>
    <property type="match status" value="3"/>
</dbReference>
<dbReference type="PANTHER" id="PTHR46082:SF6">
    <property type="entry name" value="AAA+ ATPASE DOMAIN-CONTAINING PROTEIN-RELATED"/>
    <property type="match status" value="1"/>
</dbReference>
<dbReference type="InterPro" id="IPR027417">
    <property type="entry name" value="P-loop_NTPase"/>
</dbReference>
<name>A0A3D8R2F2_9HELO</name>
<keyword evidence="5" id="KW-1185">Reference proteome</keyword>
<comment type="similarity">
    <text evidence="1">Belongs to the putative lipase ROG1 family.</text>
</comment>
<proteinExistence type="inferred from homology"/>
<dbReference type="PANTHER" id="PTHR46082">
    <property type="entry name" value="ATP/GTP-BINDING PROTEIN-RELATED"/>
    <property type="match status" value="1"/>
</dbReference>
<evidence type="ECO:0000313" key="5">
    <source>
        <dbReference type="Proteomes" id="UP000256328"/>
    </source>
</evidence>
<dbReference type="InterPro" id="IPR029058">
    <property type="entry name" value="AB_hydrolase_fold"/>
</dbReference>
<dbReference type="SUPFAM" id="SSF53474">
    <property type="entry name" value="alpha/beta-Hydrolases"/>
    <property type="match status" value="1"/>
</dbReference>
<dbReference type="Gene3D" id="1.25.40.10">
    <property type="entry name" value="Tetratricopeptide repeat domain"/>
    <property type="match status" value="1"/>
</dbReference>
<dbReference type="Pfam" id="PF13374">
    <property type="entry name" value="TPR_10"/>
    <property type="match status" value="1"/>
</dbReference>
<dbReference type="InterPro" id="IPR019734">
    <property type="entry name" value="TPR_rpt"/>
</dbReference>
<dbReference type="PRINTS" id="PR00381">
    <property type="entry name" value="KINESINLIGHT"/>
</dbReference>
<dbReference type="Proteomes" id="UP000256328">
    <property type="component" value="Unassembled WGS sequence"/>
</dbReference>
<dbReference type="AlphaFoldDB" id="A0A3D8R2F2"/>
<dbReference type="EMBL" id="PDLN01000013">
    <property type="protein sequence ID" value="RDW68235.1"/>
    <property type="molecule type" value="Genomic_DNA"/>
</dbReference>
<evidence type="ECO:0000313" key="4">
    <source>
        <dbReference type="EMBL" id="RDW68235.1"/>
    </source>
</evidence>
<sequence>MSEEASSERARAYGYSIPTLRPGLQELFDNSTDDKSNTVDYVLIHGFNGSSGTTWLHEKPKPKFFWPKQLEVDLKDSRVFVYGYDAALRLSLQKNSISIGSLAEGLFAALIDARSDTNRRPIVFVAHSLGGLVLKRAILDMHQSIHSRETMTNSAKLAQGLYESISGLVFFGTPHLGSRIDEKNRVQVLKGLIGSFATIPKNLTKALESESVELGDLSKFFEKTKLYTDGKISIRSFFETTTRALYGAEITTQASANLHYANEEMVPIQQTHEGMVKFTSPDDQYYKATLAVMRRYGQEGLERKSERVKSSGDIPSYPFTSIMPVKTFVQRTALRNKIHEQLHRSLEEELEGETRKVGVWGLGGTGKSQLVRSYLRRYQADYNATFWIEAGQTTSIDRDFLQIYYLLAKAPSQSNSPSPDEVLQVVHTWFIGRGGRWLFVFDGADQLENKSDLHFVNISRYIPGSPNVQVIITSRSSIAKKLSTFEGVSVRELEGPQAEELFFKCSEIKRSESATTEQNVVNQVKLIVKELGYLALAVTLAGSYISQTPRLSADLHAYLEEYRVRRHKILSEPPNELINQYKESVMTAWEMSYSAVEKQMPEAGRFLTLLAFLNHDDIFLDLFRLETNPAPISQRSWATVIWERDQVSIDMAEKCCAILEKHSLLQRQETGAAYSMHKLVHAWGSDRLLLQKRWQDANEFCTGAFQLLFEAVSNCANTPEAKLRLVPHIRQNFDAIQKPGRVLGINSFIDDLEHVGSFLSDTGQWHDTVVIRQEVFKIRQRDLCEDHPDTISAMNNLAITLGDQGQYDEAAKMKKEVLEKRRQILGEDHPNTITAMNNLAITLRDQGQHDEAAKMFKEVLEKRRRILGEDHPDTITAMNNLATTLRDQGQLDEAISLIDIAVQKMKQIYGDEHPHTKVAIRNLDNFTSSRVVYKTVITDGDKKQVKGTTLYTRIKRRFRRKAL</sequence>
<evidence type="ECO:0000256" key="1">
    <source>
        <dbReference type="ARBA" id="ARBA00007920"/>
    </source>
</evidence>
<comment type="caution">
    <text evidence="4">The sequence shown here is derived from an EMBL/GenBank/DDBJ whole genome shotgun (WGS) entry which is preliminary data.</text>
</comment>
<dbReference type="InterPro" id="IPR053137">
    <property type="entry name" value="NLR-like"/>
</dbReference>
<feature type="domain" description="NB-ARC" evidence="2">
    <location>
        <begin position="340"/>
        <end position="503"/>
    </location>
</feature>
<gene>
    <name evidence="4" type="ORF">BP5796_08892</name>
</gene>
<dbReference type="SUPFAM" id="SSF52540">
    <property type="entry name" value="P-loop containing nucleoside triphosphate hydrolases"/>
    <property type="match status" value="1"/>
</dbReference>
<accession>A0A3D8R2F2</accession>